<sequence>GMKLQEIQSIRSMFQSFDEDNSGSLTPDEVQSALSRYGLSISPQEFEAVMEAFDTDKSGSLGFEEVVELFLFLKASSSSQV</sequence>
<feature type="non-terminal residue" evidence="7">
    <location>
        <position position="81"/>
    </location>
</feature>
<evidence type="ECO:0000256" key="4">
    <source>
        <dbReference type="ARBA" id="ARBA00022737"/>
    </source>
</evidence>
<reference evidence="7 9" key="1">
    <citation type="journal article" date="2012" name="Nature">
        <title>Algal genomes reveal evolutionary mosaicism and the fate of nucleomorphs.</title>
        <authorList>
            <consortium name="DOE Joint Genome Institute"/>
            <person name="Curtis B.A."/>
            <person name="Tanifuji G."/>
            <person name="Burki F."/>
            <person name="Gruber A."/>
            <person name="Irimia M."/>
            <person name="Maruyama S."/>
            <person name="Arias M.C."/>
            <person name="Ball S.G."/>
            <person name="Gile G.H."/>
            <person name="Hirakawa Y."/>
            <person name="Hopkins J.F."/>
            <person name="Kuo A."/>
            <person name="Rensing S.A."/>
            <person name="Schmutz J."/>
            <person name="Symeonidi A."/>
            <person name="Elias M."/>
            <person name="Eveleigh R.J."/>
            <person name="Herman E.K."/>
            <person name="Klute M.J."/>
            <person name="Nakayama T."/>
            <person name="Obornik M."/>
            <person name="Reyes-Prieto A."/>
            <person name="Armbrust E.V."/>
            <person name="Aves S.J."/>
            <person name="Beiko R.G."/>
            <person name="Coutinho P."/>
            <person name="Dacks J.B."/>
            <person name="Durnford D.G."/>
            <person name="Fast N.M."/>
            <person name="Green B.R."/>
            <person name="Grisdale C.J."/>
            <person name="Hempel F."/>
            <person name="Henrissat B."/>
            <person name="Hoppner M.P."/>
            <person name="Ishida K."/>
            <person name="Kim E."/>
            <person name="Koreny L."/>
            <person name="Kroth P.G."/>
            <person name="Liu Y."/>
            <person name="Malik S.B."/>
            <person name="Maier U.G."/>
            <person name="McRose D."/>
            <person name="Mock T."/>
            <person name="Neilson J.A."/>
            <person name="Onodera N.T."/>
            <person name="Poole A.M."/>
            <person name="Pritham E.J."/>
            <person name="Richards T.A."/>
            <person name="Rocap G."/>
            <person name="Roy S.W."/>
            <person name="Sarai C."/>
            <person name="Schaack S."/>
            <person name="Shirato S."/>
            <person name="Slamovits C.H."/>
            <person name="Spencer D.F."/>
            <person name="Suzuki S."/>
            <person name="Worden A.Z."/>
            <person name="Zauner S."/>
            <person name="Barry K."/>
            <person name="Bell C."/>
            <person name="Bharti A.K."/>
            <person name="Crow J.A."/>
            <person name="Grimwood J."/>
            <person name="Kramer R."/>
            <person name="Lindquist E."/>
            <person name="Lucas S."/>
            <person name="Salamov A."/>
            <person name="McFadden G.I."/>
            <person name="Lane C.E."/>
            <person name="Keeling P.J."/>
            <person name="Gray M.W."/>
            <person name="Grigoriev I.V."/>
            <person name="Archibald J.M."/>
        </authorList>
    </citation>
    <scope>NUCLEOTIDE SEQUENCE</scope>
    <source>
        <strain evidence="7 9">CCMP2712</strain>
    </source>
</reference>
<dbReference type="PROSITE" id="PS00018">
    <property type="entry name" value="EF_HAND_1"/>
    <property type="match status" value="2"/>
</dbReference>
<dbReference type="SUPFAM" id="SSF47473">
    <property type="entry name" value="EF-hand"/>
    <property type="match status" value="1"/>
</dbReference>
<dbReference type="STRING" id="905079.L1I8X9"/>
<dbReference type="GO" id="GO:0048306">
    <property type="term" value="F:calcium-dependent protein binding"/>
    <property type="evidence" value="ECO:0007669"/>
    <property type="project" value="UniProtKB-ARBA"/>
</dbReference>
<dbReference type="AlphaFoldDB" id="L1I8X9"/>
<dbReference type="GO" id="GO:0005737">
    <property type="term" value="C:cytoplasm"/>
    <property type="evidence" value="ECO:0007669"/>
    <property type="project" value="UniProtKB-SubCell"/>
</dbReference>
<dbReference type="GO" id="GO:0005509">
    <property type="term" value="F:calcium ion binding"/>
    <property type="evidence" value="ECO:0007669"/>
    <property type="project" value="InterPro"/>
</dbReference>
<evidence type="ECO:0000256" key="2">
    <source>
        <dbReference type="ARBA" id="ARBA00022490"/>
    </source>
</evidence>
<dbReference type="eggNOG" id="KOG0032">
    <property type="taxonomic scope" value="Eukaryota"/>
</dbReference>
<feature type="non-terminal residue" evidence="7">
    <location>
        <position position="1"/>
    </location>
</feature>
<keyword evidence="4" id="KW-0677">Repeat</keyword>
<dbReference type="PROSITE" id="PS50222">
    <property type="entry name" value="EF_HAND_2"/>
    <property type="match status" value="2"/>
</dbReference>
<dbReference type="OrthoDB" id="186625at2759"/>
<dbReference type="GeneID" id="17289067"/>
<name>L1I8X9_GUITC</name>
<feature type="domain" description="EF-hand" evidence="6">
    <location>
        <begin position="5"/>
        <end position="40"/>
    </location>
</feature>
<dbReference type="SMART" id="SM00054">
    <property type="entry name" value="EFh"/>
    <property type="match status" value="2"/>
</dbReference>
<reference evidence="8" key="3">
    <citation type="submission" date="2016-03" db="UniProtKB">
        <authorList>
            <consortium name="EnsemblProtists"/>
        </authorList>
    </citation>
    <scope>IDENTIFICATION</scope>
</reference>
<evidence type="ECO:0000313" key="7">
    <source>
        <dbReference type="EMBL" id="EKX32339.1"/>
    </source>
</evidence>
<dbReference type="PANTHER" id="PTHR46212">
    <property type="entry name" value="PEFLIN"/>
    <property type="match status" value="1"/>
</dbReference>
<evidence type="ECO:0000313" key="8">
    <source>
        <dbReference type="EnsemblProtists" id="EKX32339"/>
    </source>
</evidence>
<dbReference type="EnsemblProtists" id="EKX32339">
    <property type="protein sequence ID" value="EKX32339"/>
    <property type="gene ID" value="GUITHDRAFT_52977"/>
</dbReference>
<dbReference type="Gene3D" id="1.10.238.10">
    <property type="entry name" value="EF-hand"/>
    <property type="match status" value="1"/>
</dbReference>
<dbReference type="PANTHER" id="PTHR46212:SF3">
    <property type="entry name" value="GH27120P"/>
    <property type="match status" value="1"/>
</dbReference>
<organism evidence="7">
    <name type="scientific">Guillardia theta (strain CCMP2712)</name>
    <name type="common">Cryptophyte</name>
    <dbReference type="NCBI Taxonomy" id="905079"/>
    <lineage>
        <taxon>Eukaryota</taxon>
        <taxon>Cryptophyceae</taxon>
        <taxon>Pyrenomonadales</taxon>
        <taxon>Geminigeraceae</taxon>
        <taxon>Guillardia</taxon>
    </lineage>
</organism>
<dbReference type="HOGENOM" id="CLU_2581130_0_0_1"/>
<dbReference type="RefSeq" id="XP_005819319.1">
    <property type="nucleotide sequence ID" value="XM_005819262.1"/>
</dbReference>
<accession>L1I8X9</accession>
<gene>
    <name evidence="7" type="ORF">GUITHDRAFT_52977</name>
</gene>
<feature type="domain" description="EF-hand" evidence="6">
    <location>
        <begin position="41"/>
        <end position="76"/>
    </location>
</feature>
<dbReference type="InterPro" id="IPR018247">
    <property type="entry name" value="EF_Hand_1_Ca_BS"/>
</dbReference>
<keyword evidence="2" id="KW-0963">Cytoplasm</keyword>
<dbReference type="Proteomes" id="UP000011087">
    <property type="component" value="Unassembled WGS sequence"/>
</dbReference>
<proteinExistence type="predicted"/>
<dbReference type="InterPro" id="IPR002048">
    <property type="entry name" value="EF_hand_dom"/>
</dbReference>
<evidence type="ECO:0000259" key="6">
    <source>
        <dbReference type="PROSITE" id="PS50222"/>
    </source>
</evidence>
<keyword evidence="5" id="KW-0106">Calcium</keyword>
<evidence type="ECO:0000256" key="1">
    <source>
        <dbReference type="ARBA" id="ARBA00004496"/>
    </source>
</evidence>
<dbReference type="InterPro" id="IPR011992">
    <property type="entry name" value="EF-hand-dom_pair"/>
</dbReference>
<keyword evidence="3" id="KW-0479">Metal-binding</keyword>
<dbReference type="InterPro" id="IPR051426">
    <property type="entry name" value="Peflin/Sorcin_CaBP"/>
</dbReference>
<dbReference type="KEGG" id="gtt:GUITHDRAFT_52977"/>
<dbReference type="EMBL" id="JH993196">
    <property type="protein sequence ID" value="EKX32339.1"/>
    <property type="molecule type" value="Genomic_DNA"/>
</dbReference>
<evidence type="ECO:0000256" key="5">
    <source>
        <dbReference type="ARBA" id="ARBA00022837"/>
    </source>
</evidence>
<protein>
    <recommendedName>
        <fullName evidence="6">EF-hand domain-containing protein</fullName>
    </recommendedName>
</protein>
<evidence type="ECO:0000313" key="9">
    <source>
        <dbReference type="Proteomes" id="UP000011087"/>
    </source>
</evidence>
<evidence type="ECO:0000256" key="3">
    <source>
        <dbReference type="ARBA" id="ARBA00022723"/>
    </source>
</evidence>
<dbReference type="Pfam" id="PF13499">
    <property type="entry name" value="EF-hand_7"/>
    <property type="match status" value="1"/>
</dbReference>
<dbReference type="PaxDb" id="55529-EKX32339"/>
<keyword evidence="9" id="KW-1185">Reference proteome</keyword>
<reference evidence="9" key="2">
    <citation type="submission" date="2012-11" db="EMBL/GenBank/DDBJ databases">
        <authorList>
            <person name="Kuo A."/>
            <person name="Curtis B.A."/>
            <person name="Tanifuji G."/>
            <person name="Burki F."/>
            <person name="Gruber A."/>
            <person name="Irimia M."/>
            <person name="Maruyama S."/>
            <person name="Arias M.C."/>
            <person name="Ball S.G."/>
            <person name="Gile G.H."/>
            <person name="Hirakawa Y."/>
            <person name="Hopkins J.F."/>
            <person name="Rensing S.A."/>
            <person name="Schmutz J."/>
            <person name="Symeonidi A."/>
            <person name="Elias M."/>
            <person name="Eveleigh R.J."/>
            <person name="Herman E.K."/>
            <person name="Klute M.J."/>
            <person name="Nakayama T."/>
            <person name="Obornik M."/>
            <person name="Reyes-Prieto A."/>
            <person name="Armbrust E.V."/>
            <person name="Aves S.J."/>
            <person name="Beiko R.G."/>
            <person name="Coutinho P."/>
            <person name="Dacks J.B."/>
            <person name="Durnford D.G."/>
            <person name="Fast N.M."/>
            <person name="Green B.R."/>
            <person name="Grisdale C."/>
            <person name="Hempe F."/>
            <person name="Henrissat B."/>
            <person name="Hoppner M.P."/>
            <person name="Ishida K.-I."/>
            <person name="Kim E."/>
            <person name="Koreny L."/>
            <person name="Kroth P.G."/>
            <person name="Liu Y."/>
            <person name="Malik S.-B."/>
            <person name="Maier U.G."/>
            <person name="McRose D."/>
            <person name="Mock T."/>
            <person name="Neilson J.A."/>
            <person name="Onodera N.T."/>
            <person name="Poole A.M."/>
            <person name="Pritham E.J."/>
            <person name="Richards T.A."/>
            <person name="Rocap G."/>
            <person name="Roy S.W."/>
            <person name="Sarai C."/>
            <person name="Schaack S."/>
            <person name="Shirato S."/>
            <person name="Slamovits C.H."/>
            <person name="Spencer D.F."/>
            <person name="Suzuki S."/>
            <person name="Worden A.Z."/>
            <person name="Zauner S."/>
            <person name="Barry K."/>
            <person name="Bell C."/>
            <person name="Bharti A.K."/>
            <person name="Crow J.A."/>
            <person name="Grimwood J."/>
            <person name="Kramer R."/>
            <person name="Lindquist E."/>
            <person name="Lucas S."/>
            <person name="Salamov A."/>
            <person name="McFadden G.I."/>
            <person name="Lane C.E."/>
            <person name="Keeling P.J."/>
            <person name="Gray M.W."/>
            <person name="Grigoriev I.V."/>
            <person name="Archibald J.M."/>
        </authorList>
    </citation>
    <scope>NUCLEOTIDE SEQUENCE</scope>
    <source>
        <strain evidence="9">CCMP2712</strain>
    </source>
</reference>
<comment type="subcellular location">
    <subcellularLocation>
        <location evidence="1">Cytoplasm</location>
    </subcellularLocation>
</comment>